<dbReference type="GO" id="GO:0043856">
    <property type="term" value="F:anti-sigma factor antagonist activity"/>
    <property type="evidence" value="ECO:0007669"/>
    <property type="project" value="TreeGrafter"/>
</dbReference>
<proteinExistence type="predicted"/>
<evidence type="ECO:0000259" key="1">
    <source>
        <dbReference type="PROSITE" id="PS50801"/>
    </source>
</evidence>
<dbReference type="PANTHER" id="PTHR33495">
    <property type="entry name" value="ANTI-SIGMA FACTOR ANTAGONIST TM_1081-RELATED-RELATED"/>
    <property type="match status" value="1"/>
</dbReference>
<dbReference type="CDD" id="cd07043">
    <property type="entry name" value="STAS_anti-anti-sigma_factors"/>
    <property type="match status" value="1"/>
</dbReference>
<evidence type="ECO:0000313" key="2">
    <source>
        <dbReference type="EMBL" id="TDV55143.1"/>
    </source>
</evidence>
<dbReference type="InterPro" id="IPR036513">
    <property type="entry name" value="STAS_dom_sf"/>
</dbReference>
<keyword evidence="3" id="KW-1185">Reference proteome</keyword>
<sequence>MSHETVPVTDWETVHEYLTIRRVRERQDLQRVIPVGEIDLCTAPILREALADADVVPNLVVDLSQVDFLALIGVQVLQAARTRRTTANQRLVLTAPTAAAQRVLSLTDAAAELEIYLSTRSALSALSPVRS</sequence>
<name>A0A4R7VY91_9PSEU</name>
<dbReference type="Proteomes" id="UP000294927">
    <property type="component" value="Unassembled WGS sequence"/>
</dbReference>
<gene>
    <name evidence="2" type="ORF">CLV71_103384</name>
</gene>
<dbReference type="Gene3D" id="3.30.750.24">
    <property type="entry name" value="STAS domain"/>
    <property type="match status" value="1"/>
</dbReference>
<dbReference type="PROSITE" id="PS50801">
    <property type="entry name" value="STAS"/>
    <property type="match status" value="1"/>
</dbReference>
<comment type="caution">
    <text evidence="2">The sequence shown here is derived from an EMBL/GenBank/DDBJ whole genome shotgun (WGS) entry which is preliminary data.</text>
</comment>
<dbReference type="InterPro" id="IPR002645">
    <property type="entry name" value="STAS_dom"/>
</dbReference>
<reference evidence="2 3" key="1">
    <citation type="submission" date="2019-03" db="EMBL/GenBank/DDBJ databases">
        <title>Genomic Encyclopedia of Archaeal and Bacterial Type Strains, Phase II (KMG-II): from individual species to whole genera.</title>
        <authorList>
            <person name="Goeker M."/>
        </authorList>
    </citation>
    <scope>NUCLEOTIDE SEQUENCE [LARGE SCALE GENOMIC DNA]</scope>
    <source>
        <strain evidence="2 3">DSM 45499</strain>
    </source>
</reference>
<dbReference type="InterPro" id="IPR058548">
    <property type="entry name" value="MlaB-like_STAS"/>
</dbReference>
<protein>
    <submittedName>
        <fullName evidence="2">Anti-anti-sigma factor</fullName>
    </submittedName>
</protein>
<organism evidence="2 3">
    <name type="scientific">Actinophytocola oryzae</name>
    <dbReference type="NCBI Taxonomy" id="502181"/>
    <lineage>
        <taxon>Bacteria</taxon>
        <taxon>Bacillati</taxon>
        <taxon>Actinomycetota</taxon>
        <taxon>Actinomycetes</taxon>
        <taxon>Pseudonocardiales</taxon>
        <taxon>Pseudonocardiaceae</taxon>
    </lineage>
</organism>
<evidence type="ECO:0000313" key="3">
    <source>
        <dbReference type="Proteomes" id="UP000294927"/>
    </source>
</evidence>
<dbReference type="AlphaFoldDB" id="A0A4R7VY91"/>
<dbReference type="EMBL" id="SOCP01000003">
    <property type="protein sequence ID" value="TDV55143.1"/>
    <property type="molecule type" value="Genomic_DNA"/>
</dbReference>
<accession>A0A4R7VY91</accession>
<dbReference type="SUPFAM" id="SSF52091">
    <property type="entry name" value="SpoIIaa-like"/>
    <property type="match status" value="1"/>
</dbReference>
<dbReference type="PANTHER" id="PTHR33495:SF2">
    <property type="entry name" value="ANTI-SIGMA FACTOR ANTAGONIST TM_1081-RELATED"/>
    <property type="match status" value="1"/>
</dbReference>
<feature type="domain" description="STAS" evidence="1">
    <location>
        <begin position="36"/>
        <end position="126"/>
    </location>
</feature>
<dbReference type="Pfam" id="PF13466">
    <property type="entry name" value="STAS_2"/>
    <property type="match status" value="1"/>
</dbReference>